<dbReference type="PROSITE" id="PS50030">
    <property type="entry name" value="UBA"/>
    <property type="match status" value="1"/>
</dbReference>
<dbReference type="EMBL" id="JWZX01001172">
    <property type="protein sequence ID" value="KOO34574.1"/>
    <property type="molecule type" value="Genomic_DNA"/>
</dbReference>
<evidence type="ECO:0000313" key="3">
    <source>
        <dbReference type="Proteomes" id="UP000037460"/>
    </source>
</evidence>
<dbReference type="Gene3D" id="1.10.8.10">
    <property type="entry name" value="DNA helicase RuvA subunit, C-terminal domain"/>
    <property type="match status" value="1"/>
</dbReference>
<gene>
    <name evidence="2" type="ORF">Ctob_015222</name>
</gene>
<dbReference type="Proteomes" id="UP000037460">
    <property type="component" value="Unassembled WGS sequence"/>
</dbReference>
<evidence type="ECO:0000259" key="1">
    <source>
        <dbReference type="PROSITE" id="PS50030"/>
    </source>
</evidence>
<dbReference type="AlphaFoldDB" id="A0A0M0K6Z8"/>
<protein>
    <recommendedName>
        <fullName evidence="1">UBA domain-containing protein</fullName>
    </recommendedName>
</protein>
<dbReference type="InterPro" id="IPR015940">
    <property type="entry name" value="UBA"/>
</dbReference>
<sequence>MSNIIMIGVTELKLVPEKLGLLGSHRGVAIMIDVPGMVGETPPTLKAAMDETGRAGFRFGRAFSVADRARREELARVLKMDEKESNVEMVAFALDGPYPDGEPSDDFGVGTISLRKLLRSGADHALGPIEFRSVLDGSKVIGQLTCAVTAVQALSAIEAERGGRDRAYTLPAPPLLPHQQSNSYTFGEGALGLALSDFQDAVVVSNDPAPGSQAHTNGVTKRMILVGINFENTMNGRPVRPPSYKYQKELEELAKMGFSDTAAGQRALDATNGNVDAAVNKLVG</sequence>
<evidence type="ECO:0000313" key="2">
    <source>
        <dbReference type="EMBL" id="KOO34574.1"/>
    </source>
</evidence>
<dbReference type="SUPFAM" id="SSF46934">
    <property type="entry name" value="UBA-like"/>
    <property type="match status" value="1"/>
</dbReference>
<dbReference type="Gene3D" id="2.60.40.150">
    <property type="entry name" value="C2 domain"/>
    <property type="match status" value="1"/>
</dbReference>
<comment type="caution">
    <text evidence="2">The sequence shown here is derived from an EMBL/GenBank/DDBJ whole genome shotgun (WGS) entry which is preliminary data.</text>
</comment>
<name>A0A0M0K6Z8_9EUKA</name>
<keyword evidence="3" id="KW-1185">Reference proteome</keyword>
<organism evidence="2 3">
    <name type="scientific">Chrysochromulina tobinii</name>
    <dbReference type="NCBI Taxonomy" id="1460289"/>
    <lineage>
        <taxon>Eukaryota</taxon>
        <taxon>Haptista</taxon>
        <taxon>Haptophyta</taxon>
        <taxon>Prymnesiophyceae</taxon>
        <taxon>Prymnesiales</taxon>
        <taxon>Chrysochromulinaceae</taxon>
        <taxon>Chrysochromulina</taxon>
    </lineage>
</organism>
<dbReference type="Pfam" id="PF00627">
    <property type="entry name" value="UBA"/>
    <property type="match status" value="1"/>
</dbReference>
<reference evidence="3" key="1">
    <citation type="journal article" date="2015" name="PLoS Genet.">
        <title>Genome Sequence and Transcriptome Analyses of Chrysochromulina tobin: Metabolic Tools for Enhanced Algal Fitness in the Prominent Order Prymnesiales (Haptophyceae).</title>
        <authorList>
            <person name="Hovde B.T."/>
            <person name="Deodato C.R."/>
            <person name="Hunsperger H.M."/>
            <person name="Ryken S.A."/>
            <person name="Yost W."/>
            <person name="Jha R.K."/>
            <person name="Patterson J."/>
            <person name="Monnat R.J. Jr."/>
            <person name="Barlow S.B."/>
            <person name="Starkenburg S.R."/>
            <person name="Cattolico R.A."/>
        </authorList>
    </citation>
    <scope>NUCLEOTIDE SEQUENCE</scope>
    <source>
        <strain evidence="3">CCMP291</strain>
    </source>
</reference>
<dbReference type="Pfam" id="PF18111">
    <property type="entry name" value="RPGR1_C"/>
    <property type="match status" value="1"/>
</dbReference>
<accession>A0A0M0K6Z8</accession>
<feature type="domain" description="UBA" evidence="1">
    <location>
        <begin position="244"/>
        <end position="284"/>
    </location>
</feature>
<dbReference type="InterPro" id="IPR041091">
    <property type="entry name" value="RPGRIP1_C"/>
</dbReference>
<dbReference type="InterPro" id="IPR035892">
    <property type="entry name" value="C2_domain_sf"/>
</dbReference>
<dbReference type="SMART" id="SM00165">
    <property type="entry name" value="UBA"/>
    <property type="match status" value="1"/>
</dbReference>
<proteinExistence type="predicted"/>
<dbReference type="InterPro" id="IPR009060">
    <property type="entry name" value="UBA-like_sf"/>
</dbReference>
<dbReference type="OrthoDB" id="9450922at2759"/>